<dbReference type="Gene3D" id="2.60.40.10">
    <property type="entry name" value="Immunoglobulins"/>
    <property type="match status" value="1"/>
</dbReference>
<proteinExistence type="predicted"/>
<accession>X1N3J8</accession>
<reference evidence="1" key="1">
    <citation type="journal article" date="2014" name="Front. Microbiol.">
        <title>High frequency of phylogenetically diverse reductive dehalogenase-homologous genes in deep subseafloor sedimentary metagenomes.</title>
        <authorList>
            <person name="Kawai M."/>
            <person name="Futagami T."/>
            <person name="Toyoda A."/>
            <person name="Takaki Y."/>
            <person name="Nishi S."/>
            <person name="Hori S."/>
            <person name="Arai W."/>
            <person name="Tsubouchi T."/>
            <person name="Morono Y."/>
            <person name="Uchiyama I."/>
            <person name="Ito T."/>
            <person name="Fujiyama A."/>
            <person name="Inagaki F."/>
            <person name="Takami H."/>
        </authorList>
    </citation>
    <scope>NUCLEOTIDE SEQUENCE</scope>
    <source>
        <strain evidence="1">Expedition CK06-06</strain>
    </source>
</reference>
<evidence type="ECO:0000313" key="1">
    <source>
        <dbReference type="EMBL" id="GAI21430.1"/>
    </source>
</evidence>
<name>X1N3J8_9ZZZZ</name>
<dbReference type="EMBL" id="BARV01019915">
    <property type="protein sequence ID" value="GAI21430.1"/>
    <property type="molecule type" value="Genomic_DNA"/>
</dbReference>
<feature type="non-terminal residue" evidence="1">
    <location>
        <position position="275"/>
    </location>
</feature>
<protein>
    <recommendedName>
        <fullName evidence="2">Fibronectin type-III domain-containing protein</fullName>
    </recommendedName>
</protein>
<comment type="caution">
    <text evidence="1">The sequence shown here is derived from an EMBL/GenBank/DDBJ whole genome shotgun (WGS) entry which is preliminary data.</text>
</comment>
<evidence type="ECO:0008006" key="2">
    <source>
        <dbReference type="Google" id="ProtNLM"/>
    </source>
</evidence>
<dbReference type="InterPro" id="IPR013783">
    <property type="entry name" value="Ig-like_fold"/>
</dbReference>
<dbReference type="AlphaFoldDB" id="X1N3J8"/>
<sequence>IDDSTLQPETDPDYNPATVVANAPAIALPPSGVLYVTDGAGGLWRCTNPTADVDGAHPPYFEKETKGLDTLGVGLLGLDVFPTVIFCAAAGEYYEQVVMFTDTLDSGVTLADPVDKAAGVGLIPKDGVYPAVAVAWEIMDGATQYQYQLAYDSDFDSIVQDGFTSSLISPGLTLLPNKSYYWRVRVADEENDDLVGAPLISPWATTWSFKTAIGAVKARPELEAPEAGDTDVYLSPTFEWSGIEWVDKYEFELSTDAGTTADGYFVDVLVGKTGA</sequence>
<gene>
    <name evidence="1" type="ORF">S06H3_33380</name>
</gene>
<feature type="non-terminal residue" evidence="1">
    <location>
        <position position="1"/>
    </location>
</feature>
<organism evidence="1">
    <name type="scientific">marine sediment metagenome</name>
    <dbReference type="NCBI Taxonomy" id="412755"/>
    <lineage>
        <taxon>unclassified sequences</taxon>
        <taxon>metagenomes</taxon>
        <taxon>ecological metagenomes</taxon>
    </lineage>
</organism>